<comment type="similarity">
    <text evidence="1">Belongs to the peptidase S28 family.</text>
</comment>
<dbReference type="AlphaFoldDB" id="A0A8C2JSW6"/>
<dbReference type="Ensembl" id="ENSCCRT00020107456.1">
    <property type="protein sequence ID" value="ENSCCRP00020098275.1"/>
    <property type="gene ID" value="ENSCCRG00020045224.1"/>
</dbReference>
<evidence type="ECO:0000256" key="5">
    <source>
        <dbReference type="ARBA" id="ARBA00023180"/>
    </source>
</evidence>
<dbReference type="InterPro" id="IPR029058">
    <property type="entry name" value="AB_hydrolase_fold"/>
</dbReference>
<dbReference type="InterPro" id="IPR042269">
    <property type="entry name" value="Ser_carbopepase_S28_SKS"/>
</dbReference>
<keyword evidence="2" id="KW-0645">Protease</keyword>
<accession>A0A8C2JSW6</accession>
<keyword evidence="5" id="KW-0325">Glycoprotein</keyword>
<reference evidence="6" key="1">
    <citation type="submission" date="2025-08" db="UniProtKB">
        <authorList>
            <consortium name="Ensembl"/>
        </authorList>
    </citation>
    <scope>IDENTIFICATION</scope>
</reference>
<dbReference type="GO" id="GO:0070008">
    <property type="term" value="F:serine-type exopeptidase activity"/>
    <property type="evidence" value="ECO:0007669"/>
    <property type="project" value="InterPro"/>
</dbReference>
<organism evidence="6 7">
    <name type="scientific">Cyprinus carpio</name>
    <name type="common">Common carp</name>
    <dbReference type="NCBI Taxonomy" id="7962"/>
    <lineage>
        <taxon>Eukaryota</taxon>
        <taxon>Metazoa</taxon>
        <taxon>Chordata</taxon>
        <taxon>Craniata</taxon>
        <taxon>Vertebrata</taxon>
        <taxon>Euteleostomi</taxon>
        <taxon>Actinopterygii</taxon>
        <taxon>Neopterygii</taxon>
        <taxon>Teleostei</taxon>
        <taxon>Ostariophysi</taxon>
        <taxon>Cypriniformes</taxon>
        <taxon>Cyprinidae</taxon>
        <taxon>Cyprininae</taxon>
        <taxon>Cyprinus</taxon>
    </lineage>
</organism>
<dbReference type="GO" id="GO:0031982">
    <property type="term" value="C:vesicle"/>
    <property type="evidence" value="ECO:0007669"/>
    <property type="project" value="TreeGrafter"/>
</dbReference>
<dbReference type="GO" id="GO:0006508">
    <property type="term" value="P:proteolysis"/>
    <property type="evidence" value="ECO:0007669"/>
    <property type="project" value="UniProtKB-KW"/>
</dbReference>
<evidence type="ECO:0000256" key="4">
    <source>
        <dbReference type="ARBA" id="ARBA00022801"/>
    </source>
</evidence>
<dbReference type="Gene3D" id="3.40.50.1820">
    <property type="entry name" value="alpha/beta hydrolase"/>
    <property type="match status" value="1"/>
</dbReference>
<dbReference type="Proteomes" id="UP000694701">
    <property type="component" value="Unplaced"/>
</dbReference>
<dbReference type="Pfam" id="PF05577">
    <property type="entry name" value="Peptidase_S28"/>
    <property type="match status" value="1"/>
</dbReference>
<keyword evidence="4" id="KW-0378">Hydrolase</keyword>
<sequence length="196" mass="21778">MMAMLDYPYSTHFMGSMPAFPVKVLDMSLSSALILCRPTGIYVECADPTGCGLGFDSYAWDYQACTEIEMCYESNNVTGMFPPMTFSKQQREQFCSKRWGVVTEDPTSMLQPFELPFLDLTTASNIFSIGDLVPWANGGIRKSLSPSLIAINIPEGAHHLDLRESNPADPESVVMARKEESEISAQWVKAARKKSL</sequence>
<dbReference type="PANTHER" id="PTHR11010:SF107">
    <property type="entry name" value="DIPEPTIDYL PEPTIDASE 2"/>
    <property type="match status" value="1"/>
</dbReference>
<name>A0A8C2JSW6_CYPCA</name>
<dbReference type="GO" id="GO:0008239">
    <property type="term" value="F:dipeptidyl-peptidase activity"/>
    <property type="evidence" value="ECO:0007669"/>
    <property type="project" value="TreeGrafter"/>
</dbReference>
<protein>
    <submittedName>
        <fullName evidence="6">Dipeptidyl-peptidase 7</fullName>
    </submittedName>
</protein>
<evidence type="ECO:0000313" key="6">
    <source>
        <dbReference type="Ensembl" id="ENSCCRP00020098275.1"/>
    </source>
</evidence>
<proteinExistence type="inferred from homology"/>
<dbReference type="PANTHER" id="PTHR11010">
    <property type="entry name" value="PROTEASE S28 PRO-X CARBOXYPEPTIDASE-RELATED"/>
    <property type="match status" value="1"/>
</dbReference>
<evidence type="ECO:0000256" key="2">
    <source>
        <dbReference type="ARBA" id="ARBA00022670"/>
    </source>
</evidence>
<evidence type="ECO:0000256" key="3">
    <source>
        <dbReference type="ARBA" id="ARBA00022729"/>
    </source>
</evidence>
<dbReference type="Gene3D" id="1.20.120.980">
    <property type="entry name" value="Serine carboxypeptidase S28, SKS domain"/>
    <property type="match status" value="1"/>
</dbReference>
<evidence type="ECO:0000313" key="7">
    <source>
        <dbReference type="Proteomes" id="UP000694701"/>
    </source>
</evidence>
<evidence type="ECO:0000256" key="1">
    <source>
        <dbReference type="ARBA" id="ARBA00011079"/>
    </source>
</evidence>
<dbReference type="InterPro" id="IPR008758">
    <property type="entry name" value="Peptidase_S28"/>
</dbReference>
<keyword evidence="3" id="KW-0732">Signal</keyword>